<dbReference type="EMBL" id="BDCO01000002">
    <property type="protein sequence ID" value="GAT32376.1"/>
    <property type="molecule type" value="Genomic_DNA"/>
</dbReference>
<feature type="transmembrane region" description="Helical" evidence="1">
    <location>
        <begin position="36"/>
        <end position="55"/>
    </location>
</feature>
<keyword evidence="1" id="KW-0472">Membrane</keyword>
<protein>
    <submittedName>
        <fullName evidence="2">Uncharacterized protein</fullName>
    </submittedName>
</protein>
<reference evidence="3" key="1">
    <citation type="journal article" date="2017" name="Genome Announc.">
        <title>Draft Genome Sequence of Terrimicrobium sacchariphilum NM-5T, a Facultative Anaerobic Soil Bacterium of the Class Spartobacteria.</title>
        <authorList>
            <person name="Qiu Y.L."/>
            <person name="Tourlousse D.M."/>
            <person name="Matsuura N."/>
            <person name="Ohashi A."/>
            <person name="Sekiguchi Y."/>
        </authorList>
    </citation>
    <scope>NUCLEOTIDE SEQUENCE [LARGE SCALE GENOMIC DNA]</scope>
    <source>
        <strain evidence="3">NM-5</strain>
    </source>
</reference>
<evidence type="ECO:0000256" key="1">
    <source>
        <dbReference type="SAM" id="Phobius"/>
    </source>
</evidence>
<dbReference type="OrthoDB" id="8254557at2"/>
<evidence type="ECO:0000313" key="3">
    <source>
        <dbReference type="Proteomes" id="UP000076023"/>
    </source>
</evidence>
<sequence>MSYVDVLIPGLAGAALIFFPQWFTKTRGEEFQKKRKTFRLLGAILLFIALVYLVIRVAQPSPAAGAEPVVEMHRTQATTADPSGWNLAASTQGGFSVLIPLPFNDFTVKARDPIADGTVVHAVGAKSSEGIKFSATKMFDPEGKTPPDLASFPQNFPKSGYTVSDVDTSPFSGFPSVSFTVKGASGGAYVRYVKVPGSIIALTLEYPSDQEAVASGYREKFLSSLQITDPGASR</sequence>
<keyword evidence="3" id="KW-1185">Reference proteome</keyword>
<gene>
    <name evidence="2" type="ORF">TSACC_2774</name>
</gene>
<dbReference type="RefSeq" id="WP_075078213.1">
    <property type="nucleotide sequence ID" value="NZ_BDCO01000002.1"/>
</dbReference>
<evidence type="ECO:0000313" key="2">
    <source>
        <dbReference type="EMBL" id="GAT32376.1"/>
    </source>
</evidence>
<dbReference type="Proteomes" id="UP000076023">
    <property type="component" value="Unassembled WGS sequence"/>
</dbReference>
<proteinExistence type="predicted"/>
<feature type="transmembrane region" description="Helical" evidence="1">
    <location>
        <begin position="6"/>
        <end position="24"/>
    </location>
</feature>
<keyword evidence="1" id="KW-1133">Transmembrane helix</keyword>
<accession>A0A146G6Q2</accession>
<dbReference type="AlphaFoldDB" id="A0A146G6Q2"/>
<name>A0A146G6Q2_TERSA</name>
<keyword evidence="1" id="KW-0812">Transmembrane</keyword>
<comment type="caution">
    <text evidence="2">The sequence shown here is derived from an EMBL/GenBank/DDBJ whole genome shotgun (WGS) entry which is preliminary data.</text>
</comment>
<dbReference type="InParanoid" id="A0A146G6Q2"/>
<organism evidence="2 3">
    <name type="scientific">Terrimicrobium sacchariphilum</name>
    <dbReference type="NCBI Taxonomy" id="690879"/>
    <lineage>
        <taxon>Bacteria</taxon>
        <taxon>Pseudomonadati</taxon>
        <taxon>Verrucomicrobiota</taxon>
        <taxon>Terrimicrobiia</taxon>
        <taxon>Terrimicrobiales</taxon>
        <taxon>Terrimicrobiaceae</taxon>
        <taxon>Terrimicrobium</taxon>
    </lineage>
</organism>